<accession>A0AAP0IYJ9</accession>
<dbReference type="AlphaFoldDB" id="A0AAP0IYJ9"/>
<name>A0AAP0IYJ9_9MAGN</name>
<dbReference type="PANTHER" id="PTHR36068:SF1">
    <property type="entry name" value="OS01G0102500 PROTEIN"/>
    <property type="match status" value="1"/>
</dbReference>
<reference evidence="1 2" key="1">
    <citation type="submission" date="2024-01" db="EMBL/GenBank/DDBJ databases">
        <title>Genome assemblies of Stephania.</title>
        <authorList>
            <person name="Yang L."/>
        </authorList>
    </citation>
    <scope>NUCLEOTIDE SEQUENCE [LARGE SCALE GENOMIC DNA]</scope>
    <source>
        <strain evidence="1">QJT</strain>
        <tissue evidence="1">Leaf</tissue>
    </source>
</reference>
<sequence length="69" mass="7824">MVFLLSHGGDVKADGNCLFTVTEKAIGAEIDTKEPRRRTMRRFLEDFDRSGGLVRNQIIQRSSISTRLI</sequence>
<keyword evidence="2" id="KW-1185">Reference proteome</keyword>
<evidence type="ECO:0000313" key="1">
    <source>
        <dbReference type="EMBL" id="KAK9123540.1"/>
    </source>
</evidence>
<proteinExistence type="predicted"/>
<comment type="caution">
    <text evidence="1">The sequence shown here is derived from an EMBL/GenBank/DDBJ whole genome shotgun (WGS) entry which is preliminary data.</text>
</comment>
<gene>
    <name evidence="1" type="ORF">Sjap_013142</name>
</gene>
<evidence type="ECO:0000313" key="2">
    <source>
        <dbReference type="Proteomes" id="UP001417504"/>
    </source>
</evidence>
<dbReference type="Proteomes" id="UP001417504">
    <property type="component" value="Unassembled WGS sequence"/>
</dbReference>
<dbReference type="PANTHER" id="PTHR36068">
    <property type="entry name" value="OS01G0102500 PROTEIN"/>
    <property type="match status" value="1"/>
</dbReference>
<dbReference type="EMBL" id="JBBNAE010000005">
    <property type="protein sequence ID" value="KAK9123540.1"/>
    <property type="molecule type" value="Genomic_DNA"/>
</dbReference>
<protein>
    <submittedName>
        <fullName evidence="1">Uncharacterized protein</fullName>
    </submittedName>
</protein>
<organism evidence="1 2">
    <name type="scientific">Stephania japonica</name>
    <dbReference type="NCBI Taxonomy" id="461633"/>
    <lineage>
        <taxon>Eukaryota</taxon>
        <taxon>Viridiplantae</taxon>
        <taxon>Streptophyta</taxon>
        <taxon>Embryophyta</taxon>
        <taxon>Tracheophyta</taxon>
        <taxon>Spermatophyta</taxon>
        <taxon>Magnoliopsida</taxon>
        <taxon>Ranunculales</taxon>
        <taxon>Menispermaceae</taxon>
        <taxon>Menispermoideae</taxon>
        <taxon>Cissampelideae</taxon>
        <taxon>Stephania</taxon>
    </lineage>
</organism>